<keyword evidence="2" id="KW-0812">Transmembrane</keyword>
<dbReference type="Gene3D" id="3.40.50.720">
    <property type="entry name" value="NAD(P)-binding Rossmann-like Domain"/>
    <property type="match status" value="2"/>
</dbReference>
<protein>
    <submittedName>
        <fullName evidence="4">Polysaccharide biosynthesis protein</fullName>
    </submittedName>
</protein>
<dbReference type="RefSeq" id="WP_267654901.1">
    <property type="nucleotide sequence ID" value="NZ_JAOVZR010000001.1"/>
</dbReference>
<feature type="domain" description="Polysaccharide biosynthesis protein CapD-like" evidence="3">
    <location>
        <begin position="269"/>
        <end position="569"/>
    </location>
</feature>
<dbReference type="PANTHER" id="PTHR43318:SF1">
    <property type="entry name" value="POLYSACCHARIDE BIOSYNTHESIS PROTEIN EPSC-RELATED"/>
    <property type="match status" value="1"/>
</dbReference>
<feature type="transmembrane region" description="Helical" evidence="2">
    <location>
        <begin position="96"/>
        <end position="119"/>
    </location>
</feature>
<dbReference type="SUPFAM" id="SSF51735">
    <property type="entry name" value="NAD(P)-binding Rossmann-fold domains"/>
    <property type="match status" value="1"/>
</dbReference>
<organism evidence="4 5">
    <name type="scientific">Hoeflea algicola</name>
    <dbReference type="NCBI Taxonomy" id="2983763"/>
    <lineage>
        <taxon>Bacteria</taxon>
        <taxon>Pseudomonadati</taxon>
        <taxon>Pseudomonadota</taxon>
        <taxon>Alphaproteobacteria</taxon>
        <taxon>Hyphomicrobiales</taxon>
        <taxon>Rhizobiaceae</taxon>
        <taxon>Hoeflea</taxon>
    </lineage>
</organism>
<dbReference type="EMBL" id="JAOVZR010000001">
    <property type="protein sequence ID" value="MCY0149423.1"/>
    <property type="molecule type" value="Genomic_DNA"/>
</dbReference>
<dbReference type="InterPro" id="IPR051203">
    <property type="entry name" value="Polysaccharide_Synthase-Rel"/>
</dbReference>
<dbReference type="PANTHER" id="PTHR43318">
    <property type="entry name" value="UDP-N-ACETYLGLUCOSAMINE 4,6-DEHYDRATASE"/>
    <property type="match status" value="1"/>
</dbReference>
<proteinExistence type="inferred from homology"/>
<evidence type="ECO:0000259" key="3">
    <source>
        <dbReference type="Pfam" id="PF02719"/>
    </source>
</evidence>
<gene>
    <name evidence="4" type="ORF">OEG84_17350</name>
</gene>
<name>A0ABT3ZCH5_9HYPH</name>
<dbReference type="InterPro" id="IPR029063">
    <property type="entry name" value="SAM-dependent_MTases_sf"/>
</dbReference>
<evidence type="ECO:0000256" key="1">
    <source>
        <dbReference type="ARBA" id="ARBA00007430"/>
    </source>
</evidence>
<dbReference type="CDD" id="cd05237">
    <property type="entry name" value="UDP_invert_4-6DH_SDR_e"/>
    <property type="match status" value="1"/>
</dbReference>
<dbReference type="Proteomes" id="UP001073227">
    <property type="component" value="Unassembled WGS sequence"/>
</dbReference>
<comment type="caution">
    <text evidence="4">The sequence shown here is derived from an EMBL/GenBank/DDBJ whole genome shotgun (WGS) entry which is preliminary data.</text>
</comment>
<reference evidence="4" key="1">
    <citation type="submission" date="2022-10" db="EMBL/GenBank/DDBJ databases">
        <title>Hoeflea sp. G2-23, isolated from marine algae.</title>
        <authorList>
            <person name="Kristyanto S."/>
            <person name="Kim J.M."/>
            <person name="Jeon C.O."/>
        </authorList>
    </citation>
    <scope>NUCLEOTIDE SEQUENCE</scope>
    <source>
        <strain evidence="4">G2-23</strain>
    </source>
</reference>
<evidence type="ECO:0000256" key="2">
    <source>
        <dbReference type="SAM" id="Phobius"/>
    </source>
</evidence>
<keyword evidence="5" id="KW-1185">Reference proteome</keyword>
<feature type="transmembrane region" description="Helical" evidence="2">
    <location>
        <begin position="32"/>
        <end position="51"/>
    </location>
</feature>
<feature type="transmembrane region" description="Helical" evidence="2">
    <location>
        <begin position="6"/>
        <end position="25"/>
    </location>
</feature>
<dbReference type="Pfam" id="PF02719">
    <property type="entry name" value="Polysacc_synt_2"/>
    <property type="match status" value="1"/>
</dbReference>
<accession>A0ABT3ZCH5</accession>
<keyword evidence="2" id="KW-1133">Transmembrane helix</keyword>
<feature type="transmembrane region" description="Helical" evidence="2">
    <location>
        <begin position="63"/>
        <end position="84"/>
    </location>
</feature>
<sequence>MAADTLIVVVAIWIAYSVRLNRFHIPNSAQMLLIVAGPIIALPVFYSFGLYRSLIRYVGEAAIWSAFKAVGLTALLWGLLAFMIRAYGVEGVPRSVLVLFWLFTLIMVICSRFLARWFLLLESNKQAARRHILIVGVGEAARQISASLQSDNPWLSVIHVADDPNLRGRLMGGNAVYPSEDVPDLVKRYDIKDAIVTLRSASQVRRAEVIESLRKLEVKVRILPAFADIASGKHIVSMVREVEIGDLLGRETVTPDRALMEANTRDKVVMITGAGGSIGSELCRQAASLGTAKLVLLESSEVALYNILRELERQADLEFVPVLGSVTDQALVCSVIREHGVNTIFHAAAYKHVPLVEDNPFQGVKNNALGTLAVATAAYETDVELLVLISTDKAVLPSSIMGASKPLAELIIQDFADRAKRDKPEKTFCAVRFGNVIGSSGSVIPLFREQIRNGGPVTLTHAEATRYFMSISEAAELVIQAGSMACSRDKSAAENGNIYLLDMGAPVLIKDLALKMIRLSNLTVNNEANPQGDIAIKITGLRPGEKLHEVLLTSIESPHQTAHPKISVAVEPPPDGLVFETLYRELNARSEGHDRDQLIELLTRVTGLSASENATEA</sequence>
<dbReference type="InterPro" id="IPR036291">
    <property type="entry name" value="NAD(P)-bd_dom_sf"/>
</dbReference>
<evidence type="ECO:0000313" key="4">
    <source>
        <dbReference type="EMBL" id="MCY0149423.1"/>
    </source>
</evidence>
<dbReference type="InterPro" id="IPR003869">
    <property type="entry name" value="Polysac_CapD-like"/>
</dbReference>
<dbReference type="SUPFAM" id="SSF53335">
    <property type="entry name" value="S-adenosyl-L-methionine-dependent methyltransferases"/>
    <property type="match status" value="1"/>
</dbReference>
<keyword evidence="2" id="KW-0472">Membrane</keyword>
<dbReference type="Pfam" id="PF13727">
    <property type="entry name" value="CoA_binding_3"/>
    <property type="match status" value="1"/>
</dbReference>
<comment type="similarity">
    <text evidence="1">Belongs to the polysaccharide synthase family.</text>
</comment>
<evidence type="ECO:0000313" key="5">
    <source>
        <dbReference type="Proteomes" id="UP001073227"/>
    </source>
</evidence>